<name>A0A067C6D0_SAPPC</name>
<accession>A0A067C6D0</accession>
<dbReference type="KEGG" id="spar:SPRG_11319"/>
<evidence type="ECO:0000259" key="4">
    <source>
        <dbReference type="PROSITE" id="PS50003"/>
    </source>
</evidence>
<evidence type="ECO:0000313" key="6">
    <source>
        <dbReference type="Proteomes" id="UP000030745"/>
    </source>
</evidence>
<dbReference type="OMA" id="YERWASF"/>
<evidence type="ECO:0000256" key="1">
    <source>
        <dbReference type="ARBA" id="ARBA00022737"/>
    </source>
</evidence>
<feature type="domain" description="PH" evidence="4">
    <location>
        <begin position="187"/>
        <end position="312"/>
    </location>
</feature>
<dbReference type="OrthoDB" id="1711136at2759"/>
<reference evidence="5 6" key="1">
    <citation type="journal article" date="2013" name="PLoS Genet.">
        <title>Distinctive expansion of potential virulence genes in the genome of the oomycete fish pathogen Saprolegnia parasitica.</title>
        <authorList>
            <person name="Jiang R.H."/>
            <person name="de Bruijn I."/>
            <person name="Haas B.J."/>
            <person name="Belmonte R."/>
            <person name="Lobach L."/>
            <person name="Christie J."/>
            <person name="van den Ackerveken G."/>
            <person name="Bottin A."/>
            <person name="Bulone V."/>
            <person name="Diaz-Moreno S.M."/>
            <person name="Dumas B."/>
            <person name="Fan L."/>
            <person name="Gaulin E."/>
            <person name="Govers F."/>
            <person name="Grenville-Briggs L.J."/>
            <person name="Horner N.R."/>
            <person name="Levin J.Z."/>
            <person name="Mammella M."/>
            <person name="Meijer H.J."/>
            <person name="Morris P."/>
            <person name="Nusbaum C."/>
            <person name="Oome S."/>
            <person name="Phillips A.J."/>
            <person name="van Rooyen D."/>
            <person name="Rzeszutek E."/>
            <person name="Saraiva M."/>
            <person name="Secombes C.J."/>
            <person name="Seidl M.F."/>
            <person name="Snel B."/>
            <person name="Stassen J.H."/>
            <person name="Sykes S."/>
            <person name="Tripathy S."/>
            <person name="van den Berg H."/>
            <person name="Vega-Arreguin J.C."/>
            <person name="Wawra S."/>
            <person name="Young S.K."/>
            <person name="Zeng Q."/>
            <person name="Dieguez-Uribeondo J."/>
            <person name="Russ C."/>
            <person name="Tyler B.M."/>
            <person name="van West P."/>
        </authorList>
    </citation>
    <scope>NUCLEOTIDE SEQUENCE [LARGE SCALE GENOMIC DNA]</scope>
    <source>
        <strain evidence="5 6">CBS 223.65</strain>
    </source>
</reference>
<dbReference type="GeneID" id="24133364"/>
<dbReference type="InterPro" id="IPR036770">
    <property type="entry name" value="Ankyrin_rpt-contain_sf"/>
</dbReference>
<dbReference type="SUPFAM" id="SSF48403">
    <property type="entry name" value="Ankyrin repeat"/>
    <property type="match status" value="1"/>
</dbReference>
<dbReference type="PANTHER" id="PTHR24123:SF33">
    <property type="entry name" value="PROTEIN HOS4"/>
    <property type="match status" value="1"/>
</dbReference>
<dbReference type="VEuPathDB" id="FungiDB:SPRG_11319"/>
<dbReference type="PROSITE" id="PS50003">
    <property type="entry name" value="PH_DOMAIN"/>
    <property type="match status" value="1"/>
</dbReference>
<keyword evidence="6" id="KW-1185">Reference proteome</keyword>
<dbReference type="InterPro" id="IPR002110">
    <property type="entry name" value="Ankyrin_rpt"/>
</dbReference>
<dbReference type="AlphaFoldDB" id="A0A067C6D0"/>
<protein>
    <recommendedName>
        <fullName evidence="4">PH domain-containing protein</fullName>
    </recommendedName>
</protein>
<dbReference type="RefSeq" id="XP_012206891.1">
    <property type="nucleotide sequence ID" value="XM_012351501.1"/>
</dbReference>
<evidence type="ECO:0000256" key="2">
    <source>
        <dbReference type="ARBA" id="ARBA00023043"/>
    </source>
</evidence>
<organism evidence="5 6">
    <name type="scientific">Saprolegnia parasitica (strain CBS 223.65)</name>
    <dbReference type="NCBI Taxonomy" id="695850"/>
    <lineage>
        <taxon>Eukaryota</taxon>
        <taxon>Sar</taxon>
        <taxon>Stramenopiles</taxon>
        <taxon>Oomycota</taxon>
        <taxon>Saprolegniomycetes</taxon>
        <taxon>Saprolegniales</taxon>
        <taxon>Saprolegniaceae</taxon>
        <taxon>Saprolegnia</taxon>
    </lineage>
</organism>
<dbReference type="Gene3D" id="1.25.40.20">
    <property type="entry name" value="Ankyrin repeat-containing domain"/>
    <property type="match status" value="1"/>
</dbReference>
<keyword evidence="2" id="KW-0040">ANK repeat</keyword>
<dbReference type="InterPro" id="IPR051165">
    <property type="entry name" value="Multifunctional_ANK_Repeat"/>
</dbReference>
<evidence type="ECO:0000313" key="5">
    <source>
        <dbReference type="EMBL" id="KDO22367.1"/>
    </source>
</evidence>
<dbReference type="InterPro" id="IPR001849">
    <property type="entry name" value="PH_domain"/>
</dbReference>
<dbReference type="SMART" id="SM00248">
    <property type="entry name" value="ANK"/>
    <property type="match status" value="2"/>
</dbReference>
<evidence type="ECO:0000256" key="3">
    <source>
        <dbReference type="SAM" id="MobiDB-lite"/>
    </source>
</evidence>
<dbReference type="Pfam" id="PF12796">
    <property type="entry name" value="Ank_2"/>
    <property type="match status" value="1"/>
</dbReference>
<keyword evidence="1" id="KW-0677">Repeat</keyword>
<dbReference type="STRING" id="695850.A0A067C6D0"/>
<feature type="region of interest" description="Disordered" evidence="3">
    <location>
        <begin position="1"/>
        <end position="22"/>
    </location>
</feature>
<dbReference type="EMBL" id="KK583269">
    <property type="protein sequence ID" value="KDO22367.1"/>
    <property type="molecule type" value="Genomic_DNA"/>
</dbReference>
<dbReference type="PANTHER" id="PTHR24123">
    <property type="entry name" value="ANKYRIN REPEAT-CONTAINING"/>
    <property type="match status" value="1"/>
</dbReference>
<proteinExistence type="predicted"/>
<gene>
    <name evidence="5" type="ORF">SPRG_11319</name>
</gene>
<sequence>MAPNPQEAPPMMLSQETKVKEGPVERQGSLSALQRVVQAANGVKQLGLFASLLATTTLPANRVWTAANAGDDMLMLQHLAGLPNDAAQLRPTDPLIAACAKGHVRCVQALLMHSANVYAQDNQGHTGLHHACMHSHFDLVGVLLSVQDPALRNREGLSAMDVCRRNIDCRRQVLASAKCLELLEQRSRLFEGWLYESVNNLASSALGLRSLQSWVRRYAVVFSVGSPDFVEIACFDVQHGLRQLTPQSTILFRVHDPVVLNSQRKMFNPKPYNFTIAGSRKMPGGYLGRPDLFELAAFNEDEYERWASFIVQ</sequence>
<dbReference type="Proteomes" id="UP000030745">
    <property type="component" value="Unassembled WGS sequence"/>
</dbReference>